<evidence type="ECO:0000313" key="3">
    <source>
        <dbReference type="Proteomes" id="UP000607311"/>
    </source>
</evidence>
<protein>
    <recommendedName>
        <fullName evidence="4">Repeat domain-containing protein</fullName>
    </recommendedName>
</protein>
<proteinExistence type="predicted"/>
<organism evidence="2 3">
    <name type="scientific">Micromonospora sediminimaris</name>
    <dbReference type="NCBI Taxonomy" id="547162"/>
    <lineage>
        <taxon>Bacteria</taxon>
        <taxon>Bacillati</taxon>
        <taxon>Actinomycetota</taxon>
        <taxon>Actinomycetes</taxon>
        <taxon>Micromonosporales</taxon>
        <taxon>Micromonosporaceae</taxon>
        <taxon>Micromonospora</taxon>
    </lineage>
</organism>
<dbReference type="NCBIfam" id="NF033679">
    <property type="entry name" value="DNRLRE_dom"/>
    <property type="match status" value="1"/>
</dbReference>
<dbReference type="Proteomes" id="UP000607311">
    <property type="component" value="Unassembled WGS sequence"/>
</dbReference>
<name>A0A9W5XK07_9ACTN</name>
<comment type="caution">
    <text evidence="2">The sequence shown here is derived from an EMBL/GenBank/DDBJ whole genome shotgun (WGS) entry which is preliminary data.</text>
</comment>
<evidence type="ECO:0008006" key="4">
    <source>
        <dbReference type="Google" id="ProtNLM"/>
    </source>
</evidence>
<evidence type="ECO:0000313" key="2">
    <source>
        <dbReference type="EMBL" id="GIJ33860.1"/>
    </source>
</evidence>
<dbReference type="SUPFAM" id="SSF69318">
    <property type="entry name" value="Integrin alpha N-terminal domain"/>
    <property type="match status" value="1"/>
</dbReference>
<keyword evidence="3" id="KW-1185">Reference proteome</keyword>
<accession>A0A9W5XK07</accession>
<evidence type="ECO:0000256" key="1">
    <source>
        <dbReference type="SAM" id="MobiDB-lite"/>
    </source>
</evidence>
<dbReference type="OrthoDB" id="4332189at2"/>
<sequence length="1062" mass="113705">MTAPRLLSPFMRTRTRLICTMGLLLVAVIAASLPWWPGIDRGDSRPEVVTEAAPASKPPRDEATAMAEALRTGTEVLVETATTATSLTWALPAGQWRTTTHAVPQRAKDATGQWAPIDLTLTHDADAPDGLGVRPVNPPTPVRFFGGATRPDATPSTSPPAQSMRLVARTEVDTPLAQVEIGGHTVTYLWPGELPEPVLDGPRLLYPEVRPGVDLLVVARDEGGFGQLLIVKNRDSATIEAVRSLTYGLRSPTATFRHDQETGGVQILDAASQVEIGSMPTPFAWDSAGQDPASPQPALRTAVATTADVLNLSGLNGVEAGARHAPMPTSLDGDGSGDVRLRLDVAATGLLTDADAMFPLFLDPTLRSGTLAWATVYKQHPSTNTWNGTNFNSGSTDARVGYEERTPLTARSFWRMGFKSSMKGATVSSATFKVFNNHSWNCTARQMEVWRTGSISSATTWKKQPSWVEVQQKKSFAFGYGSSCADDYVSFDVKKIAQNGADGGWSNVTLGMQATSEGDTLTWRRFKVSSTELTVVYNTPPKEPTGGKSTPGGTCVPGPGGGVTVARTNLTLYAKATDPDNNLKALRFRFWKTGSTVPSGTLVTARSDGSAELLVPSSSLEDKTTYSWDVRAEDESNASSSYFPPGTEPCRLTIDASAPPAPTVTSEVFPEATPDGATWASVSFGGTGSITFSATGATRFTYAFEAINTQSVDAVNGTATVPDLAPRHAGPTTLHVYAYDAVGNRSARTDYAIYVPPRAAGDGPGDTGGDGIPDLILVDNEGKLRTYAGDREPEGTGPNNGELYGWLYSSYDSAGTLNPPGHWWNPTTGQAALITKHSDAYPGDGITDLFARTPDGGFWLYPGDGYGSFNVDHRLRVMLPANAPNPSTWTQIKAVGDITGDKRPDLALRSGPEFWVLSGYTGAAFQEATLMNHDAWARRDVVNIIDIDIDGTPDLLWRNLDNGNMYVRHGLPGGVSGSVSLDSLKLANNSRDGDVRYGNSWTEAAIGVVISIPDVNRDGVPDMWVRYESNGNMHIYHPSKTDTGQSKKVVLSADWRLYRAFG</sequence>
<gene>
    <name evidence="2" type="ORF">Vse01_30080</name>
</gene>
<dbReference type="AlphaFoldDB" id="A0A9W5XK07"/>
<dbReference type="EMBL" id="BOPD01000017">
    <property type="protein sequence ID" value="GIJ33860.1"/>
    <property type="molecule type" value="Genomic_DNA"/>
</dbReference>
<reference evidence="2" key="1">
    <citation type="submission" date="2021-01" db="EMBL/GenBank/DDBJ databases">
        <title>Whole genome shotgun sequence of Verrucosispora sediminis NBRC 107745.</title>
        <authorList>
            <person name="Komaki H."/>
            <person name="Tamura T."/>
        </authorList>
    </citation>
    <scope>NUCLEOTIDE SEQUENCE</scope>
    <source>
        <strain evidence="2">NBRC 107745</strain>
    </source>
</reference>
<dbReference type="RefSeq" id="WP_093401674.1">
    <property type="nucleotide sequence ID" value="NZ_BOPD01000017.1"/>
</dbReference>
<dbReference type="InterPro" id="IPR028994">
    <property type="entry name" value="Integrin_alpha_N"/>
</dbReference>
<feature type="region of interest" description="Disordered" evidence="1">
    <location>
        <begin position="538"/>
        <end position="557"/>
    </location>
</feature>